<evidence type="ECO:0000256" key="3">
    <source>
        <dbReference type="ARBA" id="ARBA00023157"/>
    </source>
</evidence>
<organism evidence="5">
    <name type="scientific">Calliophis bivirgatus</name>
    <name type="common">Blue Malaysian coral snake</name>
    <name type="synonym">Maticora bivirgata</name>
    <dbReference type="NCBI Taxonomy" id="8633"/>
    <lineage>
        <taxon>Eukaryota</taxon>
        <taxon>Metazoa</taxon>
        <taxon>Chordata</taxon>
        <taxon>Craniata</taxon>
        <taxon>Vertebrata</taxon>
        <taxon>Euteleostomi</taxon>
        <taxon>Lepidosauria</taxon>
        <taxon>Squamata</taxon>
        <taxon>Bifurcata</taxon>
        <taxon>Unidentata</taxon>
        <taxon>Episquamata</taxon>
        <taxon>Toxicofera</taxon>
        <taxon>Serpentes</taxon>
        <taxon>Colubroidea</taxon>
        <taxon>Elapidae</taxon>
        <taxon>Elapinae</taxon>
        <taxon>Calliophis</taxon>
    </lineage>
</organism>
<evidence type="ECO:0000256" key="1">
    <source>
        <dbReference type="ARBA" id="ARBA00004613"/>
    </source>
</evidence>
<protein>
    <submittedName>
        <fullName evidence="5">Three-finger toxin</fullName>
    </submittedName>
</protein>
<dbReference type="GO" id="GO:0005576">
    <property type="term" value="C:extracellular region"/>
    <property type="evidence" value="ECO:0007669"/>
    <property type="project" value="UniProtKB-SubCell"/>
</dbReference>
<accession>A0A898ILG1</accession>
<dbReference type="EMBL" id="MW575029">
    <property type="protein sequence ID" value="QSI83933.1"/>
    <property type="molecule type" value="mRNA"/>
</dbReference>
<dbReference type="AlphaFoldDB" id="A0A898ILG1"/>
<feature type="chain" id="PRO_5032667676" evidence="4">
    <location>
        <begin position="22"/>
        <end position="76"/>
    </location>
</feature>
<name>A0A898ILG1_CALBG</name>
<feature type="signal peptide" evidence="4">
    <location>
        <begin position="1"/>
        <end position="21"/>
    </location>
</feature>
<dbReference type="InterPro" id="IPR054131">
    <property type="entry name" value="Toxin_cobra-type"/>
</dbReference>
<dbReference type="SUPFAM" id="SSF57302">
    <property type="entry name" value="Snake toxin-like"/>
    <property type="match status" value="1"/>
</dbReference>
<dbReference type="Gene3D" id="2.10.60.10">
    <property type="entry name" value="CD59"/>
    <property type="match status" value="1"/>
</dbReference>
<evidence type="ECO:0000256" key="2">
    <source>
        <dbReference type="ARBA" id="ARBA00022525"/>
    </source>
</evidence>
<keyword evidence="2" id="KW-0964">Secreted</keyword>
<dbReference type="InterPro" id="IPR003571">
    <property type="entry name" value="Snake_3FTx"/>
</dbReference>
<keyword evidence="3" id="KW-1015">Disulfide bond</keyword>
<evidence type="ECO:0000313" key="5">
    <source>
        <dbReference type="EMBL" id="QSI83933.1"/>
    </source>
</evidence>
<dbReference type="GO" id="GO:0090729">
    <property type="term" value="F:toxin activity"/>
    <property type="evidence" value="ECO:0007669"/>
    <property type="project" value="InterPro"/>
</dbReference>
<sequence length="76" mass="8479">MKTLLLTLVVVTIVCLDLGHTRECYQGDNPKTIVTCPKGHHLCYKKTYTNPKRTIRGCASRCPSDYSCCAANKCNK</sequence>
<dbReference type="Pfam" id="PF21947">
    <property type="entry name" value="Toxin_cobra-type"/>
    <property type="match status" value="1"/>
</dbReference>
<evidence type="ECO:0000256" key="4">
    <source>
        <dbReference type="SAM" id="SignalP"/>
    </source>
</evidence>
<keyword evidence="4" id="KW-0732">Signal</keyword>
<comment type="subcellular location">
    <subcellularLocation>
        <location evidence="1">Secreted</location>
    </subcellularLocation>
</comment>
<dbReference type="InterPro" id="IPR045860">
    <property type="entry name" value="Snake_toxin-like_sf"/>
</dbReference>
<dbReference type="CDD" id="cd00206">
    <property type="entry name" value="TFP_snake_toxin"/>
    <property type="match status" value="1"/>
</dbReference>
<proteinExistence type="evidence at transcript level"/>
<reference evidence="5" key="1">
    <citation type="journal article" name="Toxins">
        <title>Electric Blue: Molecular Evolution of Three-Finger Toxins in the Long-Glanded Coral Snake Species Calliophis bivirgatus.</title>
        <authorList>
            <person name="Dashevsky D."/>
            <person name="Rokyta D."/>
            <person name="Frank N."/>
            <person name="Nouwens A."/>
            <person name="Fry B.G."/>
        </authorList>
    </citation>
    <scope>NUCLEOTIDE SEQUENCE</scope>
    <source>
        <tissue evidence="5">Venom gland</tissue>
    </source>
</reference>